<dbReference type="InterPro" id="IPR051200">
    <property type="entry name" value="Host-pathogen_enzymatic-act"/>
</dbReference>
<dbReference type="Pfam" id="PF01833">
    <property type="entry name" value="TIG"/>
    <property type="match status" value="3"/>
</dbReference>
<dbReference type="Gene3D" id="2.60.40.10">
    <property type="entry name" value="Immunoglobulins"/>
    <property type="match status" value="4"/>
</dbReference>
<dbReference type="CDD" id="cd00102">
    <property type="entry name" value="IPT"/>
    <property type="match status" value="1"/>
</dbReference>
<dbReference type="InterPro" id="IPR011964">
    <property type="entry name" value="YVTN_b-propeller_repeat"/>
</dbReference>
<sequence length="1309" mass="135283">MEKWMSHGPRGTGCTAANGRSTKAAPYTGWFRRPRGGPSRPRRLSPWLLGWFLIGLISWAGTALAVTISSFSPNRGEPWTSVRINGSGFSTTVEDNFVTFNGVPAETYSATATRLMVYVPDGATSGPISVTVNGQTATSSAVFRVPPQIHSFTPGAVAGNVITIRGVNFGETPAANQVDFNGLSGSVTTASATQLTVTVPTGVSTGPITLTAYGFSTTPWSNFVVLSAQPQTGSELLYASSADSGGVIVVDSATAQPVAAISTGQGAGKMIVNTAGTRAYVLNHTASSVAVVDTATHSVLASIATDQNPSDLYLDTSGSFLYVIGSQRVTVIDLGTNTATASIDPGIGFGYGTTYGTVRDHALNRLYVTYYLSGSIPDKHLARIDMATGGLIDSRPIAAFTVPEDLHANPAGGSFYYTDNSQLQRFDVSAGVVSATYALAGSGSSSILSHLGVAGDPLYALHYASHTLNAVDPATENLLWNVQIPGYPGAFVVGPGESEAYISTGDLDVSIVDLHAETLSETIVPDVDSIRGLRANTGGDRLFVLGYSGALKAIDTISRTVVGSSQISGPGGLLVVNTIPADRLGVVRRQNEESFADAYVDVPFEIVVQAHHGGGPTNVVASTAVSVALASGTSGSLSGPSGCTIPAGRSYCLVRGLAIDTVQPAARLILTATSGDALASVTSPPFAVIGTAEPSITNLDPDRGPVGASVRIIGADLLQDPGIVPEVYFNGVAAVVTSSADEEIVATVPVGATTGPVAVHVSGSMAESPGDFTVLPVPSIVISQIEPAVPRYTAPYVATVELTRPSPSDPVPTGSVTVTDLTNQVSCTFVLPQTGCSLVAPSTTPNTILLSATYAGDSNYGTVTSATSQQRIAYGTVAIEIGNVVPQTSHAGQGSFVFFTITPVVRPWNTSLLPIGYVRITDGTNSCSYGTQFDEIAGGGCALSSPIAGTRTIRAYFHGDYNYGSAWSEPVTQSVSSPGGATPLPAGTELCGFDPDADYPPQTGFVPIGQLSGGVPSLGLERSIHGAAPVSVTVTSPVATSTVNGRSVDVVGTFEGPVNTGITVNGVVAATANGRFLAVAVPVEPGANTLDVVATTMTGATATASVSVQASADPALIAIEANDQVGQVGFGPFQAVYHMNLDNLPSSVTVSNVRLDLNGDGIWEHEGATLDGAPNAYTFPHPGLYRARLDVNHGGFVADRYILVRDRIAQRSMLCDIYGYLRDRLAAQDLIGAADVFHPDRRTEYVALLSALGAQMPTFAQQLGTVVDGQFSGGMADLTLVRDQSDETRTGYPLRLMQGSDGVWRILEM</sequence>
<feature type="domain" description="IPT/TIG" evidence="2">
    <location>
        <begin position="146"/>
        <end position="226"/>
    </location>
</feature>
<dbReference type="InterPro" id="IPR015943">
    <property type="entry name" value="WD40/YVTN_repeat-like_dom_sf"/>
</dbReference>
<keyword evidence="1" id="KW-0812">Transmembrane</keyword>
<proteinExistence type="predicted"/>
<dbReference type="SMART" id="SM00429">
    <property type="entry name" value="IPT"/>
    <property type="match status" value="2"/>
</dbReference>
<accession>A0A2W5LZD9</accession>
<dbReference type="SUPFAM" id="SSF50969">
    <property type="entry name" value="YVTN repeat-like/Quinoprotein amine dehydrogenase"/>
    <property type="match status" value="1"/>
</dbReference>
<keyword evidence="1" id="KW-1133">Transmembrane helix</keyword>
<dbReference type="PANTHER" id="PTHR47197">
    <property type="entry name" value="PROTEIN NIRF"/>
    <property type="match status" value="1"/>
</dbReference>
<keyword evidence="1" id="KW-0472">Membrane</keyword>
<dbReference type="PANTHER" id="PTHR47197:SF3">
    <property type="entry name" value="DIHYDRO-HEME D1 DEHYDROGENASE"/>
    <property type="match status" value="1"/>
</dbReference>
<dbReference type="InterPro" id="IPR002909">
    <property type="entry name" value="IPT_dom"/>
</dbReference>
<feature type="domain" description="IPT/TIG" evidence="2">
    <location>
        <begin position="693"/>
        <end position="775"/>
    </location>
</feature>
<gene>
    <name evidence="3" type="ORF">DI564_15915</name>
</gene>
<dbReference type="Proteomes" id="UP000249046">
    <property type="component" value="Unassembled WGS sequence"/>
</dbReference>
<organism evidence="3 4">
    <name type="scientific">Rhodanobacter denitrificans</name>
    <dbReference type="NCBI Taxonomy" id="666685"/>
    <lineage>
        <taxon>Bacteria</taxon>
        <taxon>Pseudomonadati</taxon>
        <taxon>Pseudomonadota</taxon>
        <taxon>Gammaproteobacteria</taxon>
        <taxon>Lysobacterales</taxon>
        <taxon>Rhodanobacteraceae</taxon>
        <taxon>Rhodanobacter</taxon>
    </lineage>
</organism>
<dbReference type="SUPFAM" id="SSF81296">
    <property type="entry name" value="E set domains"/>
    <property type="match status" value="3"/>
</dbReference>
<evidence type="ECO:0000256" key="1">
    <source>
        <dbReference type="SAM" id="Phobius"/>
    </source>
</evidence>
<dbReference type="InterPro" id="IPR014756">
    <property type="entry name" value="Ig_E-set"/>
</dbReference>
<dbReference type="InterPro" id="IPR013783">
    <property type="entry name" value="Ig-like_fold"/>
</dbReference>
<name>A0A2W5LZD9_9GAMM</name>
<dbReference type="NCBIfam" id="TIGR02276">
    <property type="entry name" value="beta_rpt_yvtn"/>
    <property type="match status" value="1"/>
</dbReference>
<evidence type="ECO:0000313" key="4">
    <source>
        <dbReference type="Proteomes" id="UP000249046"/>
    </source>
</evidence>
<comment type="caution">
    <text evidence="3">The sequence shown here is derived from an EMBL/GenBank/DDBJ whole genome shotgun (WGS) entry which is preliminary data.</text>
</comment>
<evidence type="ECO:0000259" key="2">
    <source>
        <dbReference type="SMART" id="SM00429"/>
    </source>
</evidence>
<dbReference type="Gene3D" id="2.130.10.10">
    <property type="entry name" value="YVTN repeat-like/Quinoprotein amine dehydrogenase"/>
    <property type="match status" value="2"/>
</dbReference>
<protein>
    <recommendedName>
        <fullName evidence="2">IPT/TIG domain-containing protein</fullName>
    </recommendedName>
</protein>
<dbReference type="InterPro" id="IPR011044">
    <property type="entry name" value="Quino_amine_DH_bsu"/>
</dbReference>
<dbReference type="EMBL" id="QFPO01000020">
    <property type="protein sequence ID" value="PZQ10473.1"/>
    <property type="molecule type" value="Genomic_DNA"/>
</dbReference>
<feature type="transmembrane region" description="Helical" evidence="1">
    <location>
        <begin position="48"/>
        <end position="71"/>
    </location>
</feature>
<evidence type="ECO:0000313" key="3">
    <source>
        <dbReference type="EMBL" id="PZQ10473.1"/>
    </source>
</evidence>
<reference evidence="3 4" key="1">
    <citation type="submission" date="2017-08" db="EMBL/GenBank/DDBJ databases">
        <title>Infants hospitalized years apart are colonized by the same room-sourced microbial strains.</title>
        <authorList>
            <person name="Brooks B."/>
            <person name="Olm M.R."/>
            <person name="Firek B.A."/>
            <person name="Baker R."/>
            <person name="Thomas B.C."/>
            <person name="Morowitz M.J."/>
            <person name="Banfield J.F."/>
        </authorList>
    </citation>
    <scope>NUCLEOTIDE SEQUENCE [LARGE SCALE GENOMIC DNA]</scope>
    <source>
        <strain evidence="3">S2_005_003_R2_42</strain>
    </source>
</reference>